<comment type="caution">
    <text evidence="6">The sequence shown here is derived from an EMBL/GenBank/DDBJ whole genome shotgun (WGS) entry which is preliminary data.</text>
</comment>
<dbReference type="Gene3D" id="3.90.1210.10">
    <property type="entry name" value="Antifreeze-like/N-acetylneuraminic acid synthase C-terminal domain"/>
    <property type="match status" value="1"/>
</dbReference>
<dbReference type="GO" id="GO:0044780">
    <property type="term" value="P:bacterial-type flagellum assembly"/>
    <property type="evidence" value="ECO:0007669"/>
    <property type="project" value="InterPro"/>
</dbReference>
<keyword evidence="6" id="KW-0282">Flagellum</keyword>
<evidence type="ECO:0000256" key="4">
    <source>
        <dbReference type="RuleBase" id="RU362063"/>
    </source>
</evidence>
<dbReference type="NCBIfam" id="TIGR03170">
    <property type="entry name" value="flgA_cterm"/>
    <property type="match status" value="1"/>
</dbReference>
<comment type="subcellular location">
    <subcellularLocation>
        <location evidence="1 4">Periplasm</location>
    </subcellularLocation>
</comment>
<dbReference type="InterPro" id="IPR039246">
    <property type="entry name" value="Flagellar_FlgA"/>
</dbReference>
<dbReference type="Gene3D" id="2.30.30.760">
    <property type="match status" value="1"/>
</dbReference>
<comment type="function">
    <text evidence="4">Involved in the assembly process of the P-ring formation. It may associate with FlgF on the rod constituting a structure essential for the P-ring assembly or may act as a modulator protein for the P-ring assembly.</text>
</comment>
<evidence type="ECO:0000313" key="6">
    <source>
        <dbReference type="EMBL" id="MBI4251030.1"/>
    </source>
</evidence>
<keyword evidence="4" id="KW-1005">Bacterial flagellum biogenesis</keyword>
<comment type="similarity">
    <text evidence="4">Belongs to the FlgA family.</text>
</comment>
<dbReference type="InterPro" id="IPR017585">
    <property type="entry name" value="SAF_FlgA"/>
</dbReference>
<keyword evidence="6" id="KW-0966">Cell projection</keyword>
<gene>
    <name evidence="6" type="primary">flgA</name>
    <name evidence="6" type="ORF">HY618_01090</name>
</gene>
<dbReference type="GO" id="GO:0042597">
    <property type="term" value="C:periplasmic space"/>
    <property type="evidence" value="ECO:0007669"/>
    <property type="project" value="UniProtKB-SubCell"/>
</dbReference>
<feature type="signal peptide" evidence="4">
    <location>
        <begin position="1"/>
        <end position="20"/>
    </location>
</feature>
<dbReference type="Proteomes" id="UP000752292">
    <property type="component" value="Unassembled WGS sequence"/>
</dbReference>
<protein>
    <recommendedName>
        <fullName evidence="4">Flagella basal body P-ring formation protein FlgA</fullName>
    </recommendedName>
</protein>
<dbReference type="PANTHER" id="PTHR36307:SF1">
    <property type="entry name" value="FLAGELLA BASAL BODY P-RING FORMATION PROTEIN FLGA"/>
    <property type="match status" value="1"/>
</dbReference>
<dbReference type="PANTHER" id="PTHR36307">
    <property type="entry name" value="FLAGELLA BASAL BODY P-RING FORMATION PROTEIN FLGA"/>
    <property type="match status" value="1"/>
</dbReference>
<name>A0A932ZUX8_UNCTE</name>
<proteinExistence type="inferred from homology"/>
<dbReference type="EMBL" id="JACQRX010000047">
    <property type="protein sequence ID" value="MBI4251030.1"/>
    <property type="molecule type" value="Genomic_DNA"/>
</dbReference>
<dbReference type="Pfam" id="PF13144">
    <property type="entry name" value="ChapFlgA"/>
    <property type="match status" value="1"/>
</dbReference>
<evidence type="ECO:0000256" key="3">
    <source>
        <dbReference type="ARBA" id="ARBA00022764"/>
    </source>
</evidence>
<feature type="domain" description="SAF" evidence="5">
    <location>
        <begin position="116"/>
        <end position="178"/>
    </location>
</feature>
<dbReference type="SMART" id="SM00858">
    <property type="entry name" value="SAF"/>
    <property type="match status" value="1"/>
</dbReference>
<evidence type="ECO:0000256" key="2">
    <source>
        <dbReference type="ARBA" id="ARBA00022729"/>
    </source>
</evidence>
<dbReference type="InterPro" id="IPR013974">
    <property type="entry name" value="SAF"/>
</dbReference>
<sequence>MRKMLLAAVLALSAALPLPAGGQGAGPRFLDPEDVAAEVRRFISGQLRLGPGGAEVRSIQLPAQRILLPVGPIALQVEMPPQGRLLGRTPLIVVVRDRAGAEVRRLWVTAEVAVYTDVPVARTPLRANQSLDASSFEMRRKDLASLPPDAVTRMEDLEGARLRRALAPGEVVRLPEVELPYLVRQGNLVRIFARRGTLFITAVGKALDSGRKGEAIRILNIDSNKTIQGRVVEKAAVEVLF</sequence>
<dbReference type="CDD" id="cd11614">
    <property type="entry name" value="SAF_CpaB_FlgA_like"/>
    <property type="match status" value="1"/>
</dbReference>
<evidence type="ECO:0000256" key="1">
    <source>
        <dbReference type="ARBA" id="ARBA00004418"/>
    </source>
</evidence>
<reference evidence="6" key="1">
    <citation type="submission" date="2020-07" db="EMBL/GenBank/DDBJ databases">
        <title>Huge and variable diversity of episymbiotic CPR bacteria and DPANN archaea in groundwater ecosystems.</title>
        <authorList>
            <person name="He C.Y."/>
            <person name="Keren R."/>
            <person name="Whittaker M."/>
            <person name="Farag I.F."/>
            <person name="Doudna J."/>
            <person name="Cate J.H.D."/>
            <person name="Banfield J.F."/>
        </authorList>
    </citation>
    <scope>NUCLEOTIDE SEQUENCE</scope>
    <source>
        <strain evidence="6">NC_groundwater_1370_Ag_S-0.2um_69_93</strain>
    </source>
</reference>
<feature type="chain" id="PRO_5038168046" description="Flagella basal body P-ring formation protein FlgA" evidence="4">
    <location>
        <begin position="21"/>
        <end position="241"/>
    </location>
</feature>
<dbReference type="AlphaFoldDB" id="A0A932ZUX8"/>
<keyword evidence="3 4" id="KW-0574">Periplasm</keyword>
<organism evidence="6 7">
    <name type="scientific">Tectimicrobiota bacterium</name>
    <dbReference type="NCBI Taxonomy" id="2528274"/>
    <lineage>
        <taxon>Bacteria</taxon>
        <taxon>Pseudomonadati</taxon>
        <taxon>Nitrospinota/Tectimicrobiota group</taxon>
        <taxon>Candidatus Tectimicrobiota</taxon>
    </lineage>
</organism>
<evidence type="ECO:0000259" key="5">
    <source>
        <dbReference type="SMART" id="SM00858"/>
    </source>
</evidence>
<keyword evidence="2 4" id="KW-0732">Signal</keyword>
<evidence type="ECO:0000313" key="7">
    <source>
        <dbReference type="Proteomes" id="UP000752292"/>
    </source>
</evidence>
<accession>A0A932ZUX8</accession>
<keyword evidence="6" id="KW-0969">Cilium</keyword>